<dbReference type="Gramene" id="TRITD3Bv1G187970.1">
    <property type="protein sequence ID" value="TRITD3Bv1G187970.1"/>
    <property type="gene ID" value="TRITD3Bv1G187970"/>
</dbReference>
<evidence type="ECO:0000256" key="1">
    <source>
        <dbReference type="SAM" id="MobiDB-lite"/>
    </source>
</evidence>
<feature type="region of interest" description="Disordered" evidence="1">
    <location>
        <begin position="546"/>
        <end position="565"/>
    </location>
</feature>
<dbReference type="PANTHER" id="PTHR33870">
    <property type="entry name" value="CARDIOMYOPATHY-ASSOCIATED PROTEIN"/>
    <property type="match status" value="1"/>
</dbReference>
<proteinExistence type="predicted"/>
<feature type="compositionally biased region" description="Basic and acidic residues" evidence="1">
    <location>
        <begin position="394"/>
        <end position="408"/>
    </location>
</feature>
<protein>
    <submittedName>
        <fullName evidence="3">Uncharacterized protein</fullName>
    </submittedName>
</protein>
<name>A0A9R1QP11_TRITD</name>
<feature type="region of interest" description="Disordered" evidence="1">
    <location>
        <begin position="960"/>
        <end position="993"/>
    </location>
</feature>
<dbReference type="PANTHER" id="PTHR33870:SF4">
    <property type="entry name" value="CARDIOMYOPATHY-ASSOCIATED PROTEIN"/>
    <property type="match status" value="1"/>
</dbReference>
<gene>
    <name evidence="3" type="ORF">TRITD_3Bv1G187970</name>
</gene>
<feature type="compositionally biased region" description="Low complexity" evidence="1">
    <location>
        <begin position="317"/>
        <end position="336"/>
    </location>
</feature>
<evidence type="ECO:0000256" key="2">
    <source>
        <dbReference type="SAM" id="Phobius"/>
    </source>
</evidence>
<feature type="compositionally biased region" description="Acidic residues" evidence="1">
    <location>
        <begin position="382"/>
        <end position="393"/>
    </location>
</feature>
<feature type="compositionally biased region" description="Basic and acidic residues" evidence="1">
    <location>
        <begin position="372"/>
        <end position="381"/>
    </location>
</feature>
<feature type="transmembrane region" description="Helical" evidence="2">
    <location>
        <begin position="63"/>
        <end position="86"/>
    </location>
</feature>
<sequence>MRFVLEAERVHAMALETKQVGLCIKKVLRSSIKTSYRCVSEHPVLFSLGVLLYLLYRSAPGFFVFLLSSSPVIICTTLLLGILLSYGDTNLPEANDEDTKTTPEISAFKVANSSRDVQFGSDQRISVPSFRNTTENFKERKTKRTGSVRERSTQLDDEVPLLRRVDEEDEKFEHGDKPKTLTPFPSMVNFRGEVGVRKGLHFNPGMQFADSFFVTDMADRNASLFEGLNEKDASLDMFSSSENVNKHAEMQENLNLAASKVSDFSEELPTDGTAGTSRPTYAVSVRQNKKLDVLKVNTSKAVEENLLDSSLGSPWASVGSQDGSSGFDSDGAESSSPDASMTDIAPVLDEIDPLLGADFTRPDPIPNDDSDSDSHVSSQDHDTDDDSNDDDGNNDAKDGGEENKKDEGQEAAFIWTADDAKNLMDLGYSEMERNRRLEILMVRRRSRKNIIFDIDSNLTDTNGKSVDDLSRFGAQVSHISVTRRNPFDLPYDSDEAAIPGSAPSILHARKNPFDFLEHSSESGVSAHDNLSPGESPQTSHREIFRRHESFNFGTTDATQERRLSRLRPYFVPETVEGGTSTLQRQFSDKSESKLSSVTESDMASSVADQEEHKDLDEKDVHGEHESPALLRQDSDLADAGSECSDGINSVDVELDNSDIDEREIALHHFVFERSEEREAYLTSTKGKGHDENYMLKSDGNSTVPLDPVGDLLSWEDGDGESVLGAKSSMAPNITAEVSEWLSSPRPAEEHELRSGDLGLGATSIAEEDGNVDSMSCSNNEIPLQNLIHGPMDLLTDFEKETLPSISMDLHPIPEERVLENFNMEEKHETGAFTGSGTALTDLHVIEEHFDVASEVSPSSLVASLCPPGVSGSIQSPSIEPKDVSNPFFSVASEPDRVDMIDMNEEMTSDYLLDSDDDDANRIYPEPLEDNGIDESFLSELDAVGDFRVEPVRLDQQVPDLSSRTYNPADGVAEDSLISPKTSGDIATSDASALDSGDLSPLVDYLSGTDPEFSWTLGLSHDDPEQTVYNPRRRILEAMNRELNLPCDEPEVTEMPSVNTPSEAYLVVGATELEVTKNEPGAAKTDAEMMAVDAKSLEDIEMAFKQASGGGVDEAETAHISGVDIDLEPLEGSEELHVIDAKSVEDISAALKEHSNVDVNNCFEQNEDEVGCGEVAECAKDDSLPEGTHLESLQKHLPRDKPEVTETPSVNTPSEAYLAVGATELEVTKNEPRTAKTDAEMMAVDAKSLEDIEMAFKQASAGGVDGPILDAETAHMSGGDIDSEPLEGSGQLHVIDAKSVEDISAVLKEHSSVDVNNYFEQNEDKVGCAEAVECTKHDSLPEGAHVESLHLAGDDREPESNMSCIEAKTIDDMNAVFKKLSDGHEESTVKAMESENDHDGRDATEQH</sequence>
<reference evidence="3 4" key="1">
    <citation type="submission" date="2017-09" db="EMBL/GenBank/DDBJ databases">
        <authorList>
            <consortium name="International Durum Wheat Genome Sequencing Consortium (IDWGSC)"/>
            <person name="Milanesi L."/>
        </authorList>
    </citation>
    <scope>NUCLEOTIDE SEQUENCE [LARGE SCALE GENOMIC DNA]</scope>
    <source>
        <strain evidence="4">cv. Svevo</strain>
    </source>
</reference>
<feature type="region of interest" description="Disordered" evidence="1">
    <location>
        <begin position="310"/>
        <end position="340"/>
    </location>
</feature>
<feature type="region of interest" description="Disordered" evidence="1">
    <location>
        <begin position="355"/>
        <end position="412"/>
    </location>
</feature>
<feature type="region of interest" description="Disordered" evidence="1">
    <location>
        <begin position="518"/>
        <end position="540"/>
    </location>
</feature>
<accession>A0A9R1QP11</accession>
<keyword evidence="2" id="KW-0472">Membrane</keyword>
<feature type="compositionally biased region" description="Polar residues" evidence="1">
    <location>
        <begin position="593"/>
        <end position="607"/>
    </location>
</feature>
<feature type="region of interest" description="Disordered" evidence="1">
    <location>
        <begin position="1380"/>
        <end position="1406"/>
    </location>
</feature>
<dbReference type="Proteomes" id="UP000324705">
    <property type="component" value="Chromosome 3B"/>
</dbReference>
<organism evidence="3 4">
    <name type="scientific">Triticum turgidum subsp. durum</name>
    <name type="common">Durum wheat</name>
    <name type="synonym">Triticum durum</name>
    <dbReference type="NCBI Taxonomy" id="4567"/>
    <lineage>
        <taxon>Eukaryota</taxon>
        <taxon>Viridiplantae</taxon>
        <taxon>Streptophyta</taxon>
        <taxon>Embryophyta</taxon>
        <taxon>Tracheophyta</taxon>
        <taxon>Spermatophyta</taxon>
        <taxon>Magnoliopsida</taxon>
        <taxon>Liliopsida</taxon>
        <taxon>Poales</taxon>
        <taxon>Poaceae</taxon>
        <taxon>BOP clade</taxon>
        <taxon>Pooideae</taxon>
        <taxon>Triticodae</taxon>
        <taxon>Triticeae</taxon>
        <taxon>Triticinae</taxon>
        <taxon>Triticum</taxon>
    </lineage>
</organism>
<keyword evidence="4" id="KW-1185">Reference proteome</keyword>
<evidence type="ECO:0000313" key="3">
    <source>
        <dbReference type="EMBL" id="VAH80926.1"/>
    </source>
</evidence>
<dbReference type="EMBL" id="LT934116">
    <property type="protein sequence ID" value="VAH80926.1"/>
    <property type="molecule type" value="Genomic_DNA"/>
</dbReference>
<evidence type="ECO:0000313" key="4">
    <source>
        <dbReference type="Proteomes" id="UP000324705"/>
    </source>
</evidence>
<feature type="region of interest" description="Disordered" evidence="1">
    <location>
        <begin position="574"/>
        <end position="648"/>
    </location>
</feature>
<dbReference type="OMA" id="IVHSNEL"/>
<keyword evidence="2" id="KW-0812">Transmembrane</keyword>
<keyword evidence="2" id="KW-1133">Transmembrane helix</keyword>
<feature type="compositionally biased region" description="Basic and acidic residues" evidence="1">
    <location>
        <begin position="609"/>
        <end position="626"/>
    </location>
</feature>